<dbReference type="AlphaFoldDB" id="A0A8H8T0T8"/>
<sequence length="349" mass="38677">MPKLRVSVHIASWYEAFSYKEMNADESLAAGHGQQLHETSHGSMITTQWVLQPDAEDEDPAYELQGRRFGSGDEGAPMLCNLVCAAQGRHAHIDFCRDPANCLNTDCEHISELMHPDPGRPKDWISHATYWARSGFKDPYSQEEQNEFLKCDVLCAGPEHEATATTAANPSYCTLPIFHQPEPQQPIPPIGMFPGMDMRSTARIHLDYTKRTICTPISPRLVSNCNNRYGAVLSALYGFWLSRDAMAATSTTQARQDAYSVITFDDYATTRFQNDFTSTTDQLIGQLIPQMGQGGTNFQGALAMAQSLIQANWSSDRAPVIIFLSDGECNIADNPVYDLCHACVRLGKA</sequence>
<dbReference type="InterPro" id="IPR002035">
    <property type="entry name" value="VWF_A"/>
</dbReference>
<dbReference type="RefSeq" id="XP_043185988.1">
    <property type="nucleotide sequence ID" value="XM_043330643.1"/>
</dbReference>
<dbReference type="SUPFAM" id="SSF53300">
    <property type="entry name" value="vWA-like"/>
    <property type="match status" value="1"/>
</dbReference>
<evidence type="ECO:0000313" key="3">
    <source>
        <dbReference type="Proteomes" id="UP000650533"/>
    </source>
</evidence>
<accession>A0A8H8T0T8</accession>
<dbReference type="GeneID" id="67033106"/>
<name>A0A8H8T0T8_9AGAM</name>
<dbReference type="Gene3D" id="3.40.50.410">
    <property type="entry name" value="von Willebrand factor, type A domain"/>
    <property type="match status" value="1"/>
</dbReference>
<evidence type="ECO:0000313" key="2">
    <source>
        <dbReference type="EMBL" id="QRW25751.1"/>
    </source>
</evidence>
<feature type="domain" description="VWFA" evidence="1">
    <location>
        <begin position="243"/>
        <end position="328"/>
    </location>
</feature>
<organism evidence="2 3">
    <name type="scientific">Rhizoctonia solani</name>
    <dbReference type="NCBI Taxonomy" id="456999"/>
    <lineage>
        <taxon>Eukaryota</taxon>
        <taxon>Fungi</taxon>
        <taxon>Dikarya</taxon>
        <taxon>Basidiomycota</taxon>
        <taxon>Agaricomycotina</taxon>
        <taxon>Agaricomycetes</taxon>
        <taxon>Cantharellales</taxon>
        <taxon>Ceratobasidiaceae</taxon>
        <taxon>Rhizoctonia</taxon>
    </lineage>
</organism>
<dbReference type="KEGG" id="rsx:RhiXN_10828"/>
<evidence type="ECO:0000259" key="1">
    <source>
        <dbReference type="Pfam" id="PF13519"/>
    </source>
</evidence>
<dbReference type="InterPro" id="IPR036465">
    <property type="entry name" value="vWFA_dom_sf"/>
</dbReference>
<dbReference type="Proteomes" id="UP000650533">
    <property type="component" value="Chromosome 14"/>
</dbReference>
<protein>
    <recommendedName>
        <fullName evidence="1">VWFA domain-containing protein</fullName>
    </recommendedName>
</protein>
<dbReference type="CDD" id="cd00198">
    <property type="entry name" value="vWFA"/>
    <property type="match status" value="1"/>
</dbReference>
<gene>
    <name evidence="2" type="ORF">RhiXN_10828</name>
</gene>
<proteinExistence type="predicted"/>
<dbReference type="Pfam" id="PF13519">
    <property type="entry name" value="VWA_2"/>
    <property type="match status" value="1"/>
</dbReference>
<reference evidence="2" key="1">
    <citation type="submission" date="2020-05" db="EMBL/GenBank/DDBJ databases">
        <title>Evolutionary and genomic comparisons of hybrid uninucleate and nonhybrid Rhizoctonia fungi.</title>
        <authorList>
            <person name="Li C."/>
            <person name="Chen X."/>
        </authorList>
    </citation>
    <scope>NUCLEOTIDE SEQUENCE</scope>
    <source>
        <strain evidence="2">AG-1 IA</strain>
    </source>
</reference>
<dbReference type="EMBL" id="CP059671">
    <property type="protein sequence ID" value="QRW25751.1"/>
    <property type="molecule type" value="Genomic_DNA"/>
</dbReference>